<organism evidence="8 9">
    <name type="scientific">Cladophialophora chaetospira</name>
    <dbReference type="NCBI Taxonomy" id="386627"/>
    <lineage>
        <taxon>Eukaryota</taxon>
        <taxon>Fungi</taxon>
        <taxon>Dikarya</taxon>
        <taxon>Ascomycota</taxon>
        <taxon>Pezizomycotina</taxon>
        <taxon>Eurotiomycetes</taxon>
        <taxon>Chaetothyriomycetidae</taxon>
        <taxon>Chaetothyriales</taxon>
        <taxon>Herpotrichiellaceae</taxon>
        <taxon>Cladophialophora</taxon>
    </lineage>
</organism>
<dbReference type="InterPro" id="IPR001138">
    <property type="entry name" value="Zn2Cys6_DnaBD"/>
</dbReference>
<dbReference type="PANTHER" id="PTHR31668">
    <property type="entry name" value="GLUCOSE TRANSPORT TRANSCRIPTION REGULATOR RGT1-RELATED-RELATED"/>
    <property type="match status" value="1"/>
</dbReference>
<dbReference type="PANTHER" id="PTHR31668:SF20">
    <property type="entry name" value="ZN(II)2CYS6 TRANSCRIPTION FACTOR (EUROFUNG)"/>
    <property type="match status" value="1"/>
</dbReference>
<name>A0AA39CDU2_9EURO</name>
<evidence type="ECO:0000256" key="2">
    <source>
        <dbReference type="ARBA" id="ARBA00023015"/>
    </source>
</evidence>
<dbReference type="Pfam" id="PF04082">
    <property type="entry name" value="Fungal_trans"/>
    <property type="match status" value="1"/>
</dbReference>
<evidence type="ECO:0000256" key="1">
    <source>
        <dbReference type="ARBA" id="ARBA00022723"/>
    </source>
</evidence>
<keyword evidence="1" id="KW-0479">Metal-binding</keyword>
<evidence type="ECO:0000256" key="4">
    <source>
        <dbReference type="ARBA" id="ARBA00023163"/>
    </source>
</evidence>
<reference evidence="8" key="1">
    <citation type="submission" date="2022-10" db="EMBL/GenBank/DDBJ databases">
        <title>Culturing micro-colonial fungi from biological soil crusts in the Mojave desert and describing Neophaeococcomyces mojavensis, and introducing the new genera and species Taxawa tesnikishii.</title>
        <authorList>
            <person name="Kurbessoian T."/>
            <person name="Stajich J.E."/>
        </authorList>
    </citation>
    <scope>NUCLEOTIDE SEQUENCE</scope>
    <source>
        <strain evidence="8">TK_41</strain>
    </source>
</reference>
<comment type="caution">
    <text evidence="8">The sequence shown here is derived from an EMBL/GenBank/DDBJ whole genome shotgun (WGS) entry which is preliminary data.</text>
</comment>
<dbReference type="InterPro" id="IPR050797">
    <property type="entry name" value="Carb_Metab_Trans_Reg"/>
</dbReference>
<dbReference type="Proteomes" id="UP001172673">
    <property type="component" value="Unassembled WGS sequence"/>
</dbReference>
<dbReference type="SMART" id="SM00066">
    <property type="entry name" value="GAL4"/>
    <property type="match status" value="1"/>
</dbReference>
<feature type="region of interest" description="Disordered" evidence="6">
    <location>
        <begin position="44"/>
        <end position="99"/>
    </location>
</feature>
<dbReference type="SMART" id="SM00906">
    <property type="entry name" value="Fungal_trans"/>
    <property type="match status" value="1"/>
</dbReference>
<keyword evidence="5" id="KW-0539">Nucleus</keyword>
<dbReference type="SUPFAM" id="SSF57701">
    <property type="entry name" value="Zn2/Cys6 DNA-binding domain"/>
    <property type="match status" value="1"/>
</dbReference>
<feature type="compositionally biased region" description="Polar residues" evidence="6">
    <location>
        <begin position="571"/>
        <end position="584"/>
    </location>
</feature>
<evidence type="ECO:0000259" key="7">
    <source>
        <dbReference type="PROSITE" id="PS50048"/>
    </source>
</evidence>
<dbReference type="PROSITE" id="PS50048">
    <property type="entry name" value="ZN2_CY6_FUNGAL_2"/>
    <property type="match status" value="1"/>
</dbReference>
<dbReference type="Gene3D" id="4.10.240.10">
    <property type="entry name" value="Zn(2)-C6 fungal-type DNA-binding domain"/>
    <property type="match status" value="1"/>
</dbReference>
<protein>
    <recommendedName>
        <fullName evidence="7">Zn(2)-C6 fungal-type domain-containing protein</fullName>
    </recommendedName>
</protein>
<gene>
    <name evidence="8" type="ORF">H2200_010814</name>
</gene>
<proteinExistence type="predicted"/>
<evidence type="ECO:0000256" key="5">
    <source>
        <dbReference type="ARBA" id="ARBA00023242"/>
    </source>
</evidence>
<evidence type="ECO:0000313" key="8">
    <source>
        <dbReference type="EMBL" id="KAJ9604700.1"/>
    </source>
</evidence>
<evidence type="ECO:0000313" key="9">
    <source>
        <dbReference type="Proteomes" id="UP001172673"/>
    </source>
</evidence>
<dbReference type="GO" id="GO:0003677">
    <property type="term" value="F:DNA binding"/>
    <property type="evidence" value="ECO:0007669"/>
    <property type="project" value="UniProtKB-KW"/>
</dbReference>
<dbReference type="PROSITE" id="PS00463">
    <property type="entry name" value="ZN2_CY6_FUNGAL_1"/>
    <property type="match status" value="1"/>
</dbReference>
<dbReference type="EMBL" id="JAPDRK010000018">
    <property type="protein sequence ID" value="KAJ9604700.1"/>
    <property type="molecule type" value="Genomic_DNA"/>
</dbReference>
<keyword evidence="9" id="KW-1185">Reference proteome</keyword>
<dbReference type="Pfam" id="PF00172">
    <property type="entry name" value="Zn_clus"/>
    <property type="match status" value="1"/>
</dbReference>
<dbReference type="CDD" id="cd12148">
    <property type="entry name" value="fungal_TF_MHR"/>
    <property type="match status" value="1"/>
</dbReference>
<dbReference type="CDD" id="cd00067">
    <property type="entry name" value="GAL4"/>
    <property type="match status" value="1"/>
</dbReference>
<feature type="region of interest" description="Disordered" evidence="6">
    <location>
        <begin position="571"/>
        <end position="594"/>
    </location>
</feature>
<dbReference type="GO" id="GO:0006351">
    <property type="term" value="P:DNA-templated transcription"/>
    <property type="evidence" value="ECO:0007669"/>
    <property type="project" value="InterPro"/>
</dbReference>
<dbReference type="GO" id="GO:0008270">
    <property type="term" value="F:zinc ion binding"/>
    <property type="evidence" value="ECO:0007669"/>
    <property type="project" value="InterPro"/>
</dbReference>
<keyword evidence="4" id="KW-0804">Transcription</keyword>
<evidence type="ECO:0000256" key="3">
    <source>
        <dbReference type="ARBA" id="ARBA00023125"/>
    </source>
</evidence>
<accession>A0AA39CDU2</accession>
<dbReference type="GO" id="GO:0000981">
    <property type="term" value="F:DNA-binding transcription factor activity, RNA polymerase II-specific"/>
    <property type="evidence" value="ECO:0007669"/>
    <property type="project" value="InterPro"/>
</dbReference>
<feature type="domain" description="Zn(2)-C6 fungal-type" evidence="7">
    <location>
        <begin position="9"/>
        <end position="38"/>
    </location>
</feature>
<feature type="compositionally biased region" description="Low complexity" evidence="6">
    <location>
        <begin position="65"/>
        <end position="91"/>
    </location>
</feature>
<keyword evidence="2" id="KW-0805">Transcription regulation</keyword>
<sequence length="625" mass="69097">MAAPPIKKACDACHRRKVKCSGDQPCSNCAQTHLQCTYLAIPQKKGPKGSRGKVISGIRNTQKEATTSKSSATTAPSLTRESSSSFDFNSPPNSPPNAQNVTLLSRQTIENCVNFYFSDMSTTAWILNRETLKQAIATRVTTDPEVYCLTGSLCAFVMVQPGMNLAVAPGSHWEGEPPENRYGYANMILNDVIRTRKSINYVESPTLTSVQTSFFLFSCYFTLEKQNICWFHLREAATLAHVMGMHEESSYLIDDPVEAMYRRRMYWLLLVTERAYAIERHHPLTLHPTIEVPEPQDNEEKTVIVGFSYLINLFRCIDDQFMALWNKVTTQCSATWLSNLQQRLKDALPTELKTTESQIADVQITMHWLRVMVWQLSITNGYLSSSSQDHAMTFRYPIEVAKDLVQDISKLSLDAMEVHGIGLIEKLFDIACTVTDVIACVPLEASKPDNDTSYGILNDLLNLISRLRGGASRYLPLLLTKVSETLPSTAQPAAAPLELDPIQISITQGYAGASDNIPTPAPAQYSSIGTFGPEGFTFGSQYVLTQQQETSEQHQSAARLMFDTYSPSVVSTEHTSQLTPSTLGTPPIGYSGPLGSMNPPQVLPPMPRSVPVGASSTIKYEAYPG</sequence>
<evidence type="ECO:0000256" key="6">
    <source>
        <dbReference type="SAM" id="MobiDB-lite"/>
    </source>
</evidence>
<keyword evidence="3" id="KW-0238">DNA-binding</keyword>
<dbReference type="AlphaFoldDB" id="A0AA39CDU2"/>
<dbReference type="InterPro" id="IPR007219">
    <property type="entry name" value="XnlR_reg_dom"/>
</dbReference>
<dbReference type="InterPro" id="IPR036864">
    <property type="entry name" value="Zn2-C6_fun-type_DNA-bd_sf"/>
</dbReference>